<dbReference type="AlphaFoldDB" id="A0A914CKC4"/>
<keyword evidence="1" id="KW-1185">Reference proteome</keyword>
<dbReference type="WBParaSite" id="ACRNAN_scaffold11539.g7077.t1">
    <property type="protein sequence ID" value="ACRNAN_scaffold11539.g7077.t1"/>
    <property type="gene ID" value="ACRNAN_scaffold11539.g7077"/>
</dbReference>
<sequence>MTGNRRHNCIQYFYTRTLFYKCSVLRKDNKLIFGFTSTSHPQYTPVKRFVIHGLFDALSRGLEFIGPHFLSLLVNHFKPKLMAEKIGNHRKAIVKFDI</sequence>
<evidence type="ECO:0000313" key="1">
    <source>
        <dbReference type="Proteomes" id="UP000887540"/>
    </source>
</evidence>
<name>A0A914CKC4_9BILA</name>
<organism evidence="1 2">
    <name type="scientific">Acrobeloides nanus</name>
    <dbReference type="NCBI Taxonomy" id="290746"/>
    <lineage>
        <taxon>Eukaryota</taxon>
        <taxon>Metazoa</taxon>
        <taxon>Ecdysozoa</taxon>
        <taxon>Nematoda</taxon>
        <taxon>Chromadorea</taxon>
        <taxon>Rhabditida</taxon>
        <taxon>Tylenchina</taxon>
        <taxon>Cephalobomorpha</taxon>
        <taxon>Cephaloboidea</taxon>
        <taxon>Cephalobidae</taxon>
        <taxon>Acrobeloides</taxon>
    </lineage>
</organism>
<proteinExistence type="predicted"/>
<accession>A0A914CKC4</accession>
<dbReference type="Proteomes" id="UP000887540">
    <property type="component" value="Unplaced"/>
</dbReference>
<reference evidence="2" key="1">
    <citation type="submission" date="2022-11" db="UniProtKB">
        <authorList>
            <consortium name="WormBaseParasite"/>
        </authorList>
    </citation>
    <scope>IDENTIFICATION</scope>
</reference>
<protein>
    <submittedName>
        <fullName evidence="2">Uncharacterized protein</fullName>
    </submittedName>
</protein>
<evidence type="ECO:0000313" key="2">
    <source>
        <dbReference type="WBParaSite" id="ACRNAN_scaffold11539.g7077.t1"/>
    </source>
</evidence>